<protein>
    <submittedName>
        <fullName evidence="2">Uncharacterized protein</fullName>
    </submittedName>
</protein>
<dbReference type="EMBL" id="JAPXIC010000091">
    <property type="protein sequence ID" value="MCZ4720313.1"/>
    <property type="molecule type" value="Genomic_DNA"/>
</dbReference>
<reference evidence="3" key="4">
    <citation type="submission" date="2022-12" db="EMBL/GenBank/DDBJ databases">
        <title>Comparative genomics of Legionella pneumophila isolates from the West Bank and Germany support molecular epidemiology of Legionnaires disease.</title>
        <authorList>
            <person name="Zayed A.R."/>
            <person name="Bitar D.M."/>
            <person name="Steinert M."/>
            <person name="Lueck C."/>
            <person name="Brettar I."/>
            <person name="Hoefle M.G."/>
            <person name="Bunk B."/>
        </authorList>
    </citation>
    <scope>NUCLEOTIDE SEQUENCE</scope>
    <source>
        <strain evidence="3">H23</strain>
    </source>
</reference>
<reference evidence="2" key="1">
    <citation type="journal article" date="2018" name="Genome Biol.">
        <title>SKESA: strategic k-mer extension for scrupulous assemblies.</title>
        <authorList>
            <person name="Souvorov A."/>
            <person name="Agarwala R."/>
            <person name="Lipman D.J."/>
        </authorList>
    </citation>
    <scope>NUCLEOTIDE SEQUENCE</scope>
    <source>
        <strain evidence="2">AZ00058701</strain>
    </source>
</reference>
<organism evidence="2 6">
    <name type="scientific">Legionella pneumophila</name>
    <dbReference type="NCBI Taxonomy" id="446"/>
    <lineage>
        <taxon>Bacteria</taxon>
        <taxon>Pseudomonadati</taxon>
        <taxon>Pseudomonadota</taxon>
        <taxon>Gammaproteobacteria</taxon>
        <taxon>Legionellales</taxon>
        <taxon>Legionellaceae</taxon>
        <taxon>Legionella</taxon>
    </lineage>
</organism>
<proteinExistence type="predicted"/>
<accession>A0A131MP59</accession>
<evidence type="ECO:0000313" key="6">
    <source>
        <dbReference type="Proteomes" id="UP000866496"/>
    </source>
</evidence>
<dbReference type="Proteomes" id="UP000254631">
    <property type="component" value="Unassembled WGS sequence"/>
</dbReference>
<gene>
    <name evidence="2" type="ORF">JBJ86_08370</name>
    <name evidence="4" type="ORF">NCTC12000_00651</name>
    <name evidence="3" type="ORF">O6C86_13975</name>
</gene>
<feature type="region of interest" description="Disordered" evidence="1">
    <location>
        <begin position="1"/>
        <end position="87"/>
    </location>
</feature>
<dbReference type="Proteomes" id="UP000866496">
    <property type="component" value="Unassembled WGS sequence"/>
</dbReference>
<evidence type="ECO:0000313" key="5">
    <source>
        <dbReference type="Proteomes" id="UP000254631"/>
    </source>
</evidence>
<dbReference type="EMBL" id="DACWHX010000009">
    <property type="protein sequence ID" value="HAU1880252.1"/>
    <property type="molecule type" value="Genomic_DNA"/>
</dbReference>
<dbReference type="GeneID" id="57034515"/>
<feature type="compositionally biased region" description="Basic and acidic residues" evidence="1">
    <location>
        <begin position="9"/>
        <end position="23"/>
    </location>
</feature>
<reference evidence="2" key="3">
    <citation type="submission" date="2019-10" db="EMBL/GenBank/DDBJ databases">
        <authorList>
            <consortium name="NCBI Pathogen Detection Project"/>
        </authorList>
    </citation>
    <scope>NUCLEOTIDE SEQUENCE</scope>
    <source>
        <strain evidence="2">AZ00058701</strain>
    </source>
</reference>
<dbReference type="Proteomes" id="UP001071279">
    <property type="component" value="Unassembled WGS sequence"/>
</dbReference>
<evidence type="ECO:0000256" key="1">
    <source>
        <dbReference type="SAM" id="MobiDB-lite"/>
    </source>
</evidence>
<reference evidence="4 5" key="2">
    <citation type="submission" date="2018-06" db="EMBL/GenBank/DDBJ databases">
        <authorList>
            <consortium name="Pathogen Informatics"/>
            <person name="Doyle S."/>
        </authorList>
    </citation>
    <scope>NUCLEOTIDE SEQUENCE [LARGE SCALE GENOMIC DNA]</scope>
    <source>
        <strain evidence="4 5">NCTC12000</strain>
    </source>
</reference>
<dbReference type="AlphaFoldDB" id="A0A131MP59"/>
<sequence length="87" mass="9607">MADQPPKSKWHEIKRLSEGDNKVDNNQAPVSTADRIKKLYLDTQVGSPIDTVEEADAQRNNLGPKDTKIENSSPENDEPNPDIPTPG</sequence>
<dbReference type="eggNOG" id="ENOG5031V54">
    <property type="taxonomic scope" value="Bacteria"/>
</dbReference>
<dbReference type="EMBL" id="UGOL01000001">
    <property type="protein sequence ID" value="STX78673.1"/>
    <property type="molecule type" value="Genomic_DNA"/>
</dbReference>
<dbReference type="RefSeq" id="WP_011213142.1">
    <property type="nucleotide sequence ID" value="NZ_BAZA01000196.1"/>
</dbReference>
<evidence type="ECO:0000313" key="4">
    <source>
        <dbReference type="EMBL" id="STX78673.1"/>
    </source>
</evidence>
<evidence type="ECO:0000313" key="3">
    <source>
        <dbReference type="EMBL" id="MCZ4720313.1"/>
    </source>
</evidence>
<name>A0A131MP59_LEGPN</name>
<evidence type="ECO:0000313" key="2">
    <source>
        <dbReference type="EMBL" id="HAU1880252.1"/>
    </source>
</evidence>